<dbReference type="EMBL" id="JAPMOS010000131">
    <property type="protein sequence ID" value="KAJ4454837.1"/>
    <property type="molecule type" value="Genomic_DNA"/>
</dbReference>
<comment type="caution">
    <text evidence="1">The sequence shown here is derived from an EMBL/GenBank/DDBJ whole genome shotgun (WGS) entry which is preliminary data.</text>
</comment>
<dbReference type="SUPFAM" id="SSF52047">
    <property type="entry name" value="RNI-like"/>
    <property type="match status" value="1"/>
</dbReference>
<gene>
    <name evidence="1" type="ORF">PAPYR_10346</name>
</gene>
<organism evidence="1 2">
    <name type="scientific">Paratrimastix pyriformis</name>
    <dbReference type="NCBI Taxonomy" id="342808"/>
    <lineage>
        <taxon>Eukaryota</taxon>
        <taxon>Metamonada</taxon>
        <taxon>Preaxostyla</taxon>
        <taxon>Paratrimastigidae</taxon>
        <taxon>Paratrimastix</taxon>
    </lineage>
</organism>
<dbReference type="Proteomes" id="UP001141327">
    <property type="component" value="Unassembled WGS sequence"/>
</dbReference>
<evidence type="ECO:0008006" key="3">
    <source>
        <dbReference type="Google" id="ProtNLM"/>
    </source>
</evidence>
<evidence type="ECO:0000313" key="2">
    <source>
        <dbReference type="Proteomes" id="UP001141327"/>
    </source>
</evidence>
<protein>
    <recommendedName>
        <fullName evidence="3">F-box domain-containing protein</fullName>
    </recommendedName>
</protein>
<proteinExistence type="predicted"/>
<dbReference type="PANTHER" id="PTHR13318">
    <property type="entry name" value="PARTNER OF PAIRED, ISOFORM B-RELATED"/>
    <property type="match status" value="1"/>
</dbReference>
<dbReference type="InterPro" id="IPR032675">
    <property type="entry name" value="LRR_dom_sf"/>
</dbReference>
<accession>A0ABQ8U905</accession>
<evidence type="ECO:0000313" key="1">
    <source>
        <dbReference type="EMBL" id="KAJ4454837.1"/>
    </source>
</evidence>
<name>A0ABQ8U905_9EUKA</name>
<keyword evidence="2" id="KW-1185">Reference proteome</keyword>
<dbReference type="PANTHER" id="PTHR13318:SF224">
    <property type="entry name" value="COI1 F-BOX DOMAIN-CONTAINING PROTEIN"/>
    <property type="match status" value="1"/>
</dbReference>
<reference evidence="1" key="1">
    <citation type="journal article" date="2022" name="bioRxiv">
        <title>Genomics of Preaxostyla Flagellates Illuminates Evolutionary Transitions and the Path Towards Mitochondrial Loss.</title>
        <authorList>
            <person name="Novak L.V.F."/>
            <person name="Treitli S.C."/>
            <person name="Pyrih J."/>
            <person name="Halakuc P."/>
            <person name="Pipaliya S.V."/>
            <person name="Vacek V."/>
            <person name="Brzon O."/>
            <person name="Soukal P."/>
            <person name="Eme L."/>
            <person name="Dacks J.B."/>
            <person name="Karnkowska A."/>
            <person name="Elias M."/>
            <person name="Hampl V."/>
        </authorList>
    </citation>
    <scope>NUCLEOTIDE SEQUENCE</scope>
    <source>
        <strain evidence="1">RCP-MX</strain>
    </source>
</reference>
<dbReference type="Gene3D" id="3.80.10.10">
    <property type="entry name" value="Ribonuclease Inhibitor"/>
    <property type="match status" value="1"/>
</dbReference>
<sequence>MSTTSAKPAVVREGPLNFFAPIPDEVLSLILTHFSAIEAHCRNSAVCSRFRRITLKRRHLSTHGSISIDPPEGIRSPAVWQVPPAKFLHSILRSVTHLRSLDLFRYSEELSPITSLGDLEQFSLETFWRNSPQFLLHTFPYMPNLTFVRLLCGPVPTGVISALAHSCPDLVHLELDSEEGDSPVASLASLKACRKLSYLEGAGLVGLEQLVGHCPLASLHFMSIPPEPHTICRLAPSLKELTLCHAYAEIGEALAAVDGLPRLEDLYLDFEEEPSALVLSRLLNHAPNVRSLHLGRAIPPTRRLIEALGGLRNLAELQVGFTMGFGKQWPLFRTTVLSHLRVLKLLLMRDFIAEEDLVVSKSKEPGFVLGTADAPLLEGIQLENDGLKVPEVRLLGVPRLGRIRIEGPFRSVEIAGPQVTGIDLADLTATSITLDTPALRELALNQDVCDDASDDEVASQLPVLRRPLPALELLRGGNEDGDYPWPDTISLGFYRQCPALSRICIKITDPGTWAALREFPRLTSLVVTAETPFEGDACPRLPQGLTDLRLTESMALTALRFEGPLPPGLQTLAITTHAHHIDLSALPPGIESITLTDAASFTVDVPPRLPALRTLTVEGPMTRDSLHRLVDGNPLHHLNLDEASKISDHEKAEPPSPEGAEDPEATLALSLPLVRSFNLNMACSLAHLALDLPRARTAVIKSCPRLVDTRLWAPRVESLQIELCAKLGLVELTGGCPHLASLAMPGILGLSPVRDIVSAPAGARLALVLGAGGWELVRDGRPAVRSHW</sequence>